<dbReference type="PANTHER" id="PTHR43811:SF19">
    <property type="entry name" value="39 KDA FK506-BINDING NUCLEAR PROTEIN"/>
    <property type="match status" value="1"/>
</dbReference>
<evidence type="ECO:0000259" key="7">
    <source>
        <dbReference type="PROSITE" id="PS50059"/>
    </source>
</evidence>
<protein>
    <recommendedName>
        <fullName evidence="6">Peptidyl-prolyl cis-trans isomerase</fullName>
        <ecNumber evidence="6">5.2.1.8</ecNumber>
    </recommendedName>
</protein>
<dbReference type="RefSeq" id="WP_315652564.1">
    <property type="nucleotide sequence ID" value="NZ_JAVXZY010000010.1"/>
</dbReference>
<keyword evidence="9" id="KW-1185">Reference proteome</keyword>
<evidence type="ECO:0000256" key="2">
    <source>
        <dbReference type="ARBA" id="ARBA00006577"/>
    </source>
</evidence>
<dbReference type="Pfam" id="PF00254">
    <property type="entry name" value="FKBP_C"/>
    <property type="match status" value="1"/>
</dbReference>
<dbReference type="InterPro" id="IPR001179">
    <property type="entry name" value="PPIase_FKBP_dom"/>
</dbReference>
<name>A0ABU3PGG1_9BURK</name>
<sequence length="139" mass="13707">MASLAALSACGGGGGSSGTPTPSDTSGSSAVTALKVTDTAIGTGAVAAAGANVSVKYTGWLYDVKTADLRGTQFESSTYTFKLGTGVVIQGWDQGIVGMKVGGKRTLVIPASMAYGSSARGPIPANAALVFDVELTAVN</sequence>
<comment type="similarity">
    <text evidence="2 6">Belongs to the FKBP-type PPIase family.</text>
</comment>
<dbReference type="Gene3D" id="3.10.50.40">
    <property type="match status" value="1"/>
</dbReference>
<gene>
    <name evidence="8" type="ORF">RQP53_20575</name>
</gene>
<dbReference type="PROSITE" id="PS50059">
    <property type="entry name" value="FKBP_PPIASE"/>
    <property type="match status" value="1"/>
</dbReference>
<comment type="caution">
    <text evidence="8">The sequence shown here is derived from an EMBL/GenBank/DDBJ whole genome shotgun (WGS) entry which is preliminary data.</text>
</comment>
<proteinExistence type="inferred from homology"/>
<evidence type="ECO:0000256" key="4">
    <source>
        <dbReference type="ARBA" id="ARBA00023235"/>
    </source>
</evidence>
<dbReference type="GO" id="GO:0003755">
    <property type="term" value="F:peptidyl-prolyl cis-trans isomerase activity"/>
    <property type="evidence" value="ECO:0007669"/>
    <property type="project" value="UniProtKB-EC"/>
</dbReference>
<organism evidence="8 9">
    <name type="scientific">Roseateles aquae</name>
    <dbReference type="NCBI Taxonomy" id="3077235"/>
    <lineage>
        <taxon>Bacteria</taxon>
        <taxon>Pseudomonadati</taxon>
        <taxon>Pseudomonadota</taxon>
        <taxon>Betaproteobacteria</taxon>
        <taxon>Burkholderiales</taxon>
        <taxon>Sphaerotilaceae</taxon>
        <taxon>Roseateles</taxon>
    </lineage>
</organism>
<dbReference type="InterPro" id="IPR046357">
    <property type="entry name" value="PPIase_dom_sf"/>
</dbReference>
<evidence type="ECO:0000313" key="9">
    <source>
        <dbReference type="Proteomes" id="UP001246372"/>
    </source>
</evidence>
<evidence type="ECO:0000256" key="3">
    <source>
        <dbReference type="ARBA" id="ARBA00023110"/>
    </source>
</evidence>
<dbReference type="PANTHER" id="PTHR43811">
    <property type="entry name" value="FKBP-TYPE PEPTIDYL-PROLYL CIS-TRANS ISOMERASE FKPA"/>
    <property type="match status" value="1"/>
</dbReference>
<keyword evidence="4 5" id="KW-0413">Isomerase</keyword>
<evidence type="ECO:0000256" key="6">
    <source>
        <dbReference type="RuleBase" id="RU003915"/>
    </source>
</evidence>
<accession>A0ABU3PGG1</accession>
<comment type="catalytic activity">
    <reaction evidence="1 5 6">
        <text>[protein]-peptidylproline (omega=180) = [protein]-peptidylproline (omega=0)</text>
        <dbReference type="Rhea" id="RHEA:16237"/>
        <dbReference type="Rhea" id="RHEA-COMP:10747"/>
        <dbReference type="Rhea" id="RHEA-COMP:10748"/>
        <dbReference type="ChEBI" id="CHEBI:83833"/>
        <dbReference type="ChEBI" id="CHEBI:83834"/>
        <dbReference type="EC" id="5.2.1.8"/>
    </reaction>
</comment>
<dbReference type="SUPFAM" id="SSF54534">
    <property type="entry name" value="FKBP-like"/>
    <property type="match status" value="1"/>
</dbReference>
<evidence type="ECO:0000256" key="5">
    <source>
        <dbReference type="PROSITE-ProRule" id="PRU00277"/>
    </source>
</evidence>
<dbReference type="EMBL" id="JAVXZY010000010">
    <property type="protein sequence ID" value="MDT9001684.1"/>
    <property type="molecule type" value="Genomic_DNA"/>
</dbReference>
<evidence type="ECO:0000256" key="1">
    <source>
        <dbReference type="ARBA" id="ARBA00000971"/>
    </source>
</evidence>
<dbReference type="Proteomes" id="UP001246372">
    <property type="component" value="Unassembled WGS sequence"/>
</dbReference>
<keyword evidence="3 5" id="KW-0697">Rotamase</keyword>
<dbReference type="EC" id="5.2.1.8" evidence="6"/>
<evidence type="ECO:0000313" key="8">
    <source>
        <dbReference type="EMBL" id="MDT9001684.1"/>
    </source>
</evidence>
<feature type="domain" description="PPIase FKBP-type" evidence="7">
    <location>
        <begin position="50"/>
        <end position="139"/>
    </location>
</feature>
<reference evidence="8" key="1">
    <citation type="submission" date="2023-09" db="EMBL/GenBank/DDBJ databases">
        <title>Paucibacter sp. APW11 Genome sequencing and assembly.</title>
        <authorList>
            <person name="Kim I."/>
        </authorList>
    </citation>
    <scope>NUCLEOTIDE SEQUENCE</scope>
    <source>
        <strain evidence="8">APW11</strain>
    </source>
</reference>